<evidence type="ECO:0000313" key="1">
    <source>
        <dbReference type="EMBL" id="GAA6410107.1"/>
    </source>
</evidence>
<proteinExistence type="predicted"/>
<keyword evidence="2" id="KW-1185">Reference proteome</keyword>
<comment type="caution">
    <text evidence="1">The sequence shown here is derived from an EMBL/GenBank/DDBJ whole genome shotgun (WGS) entry which is preliminary data.</text>
</comment>
<protein>
    <submittedName>
        <fullName evidence="1">Uncharacterized protein</fullName>
    </submittedName>
</protein>
<sequence>MTFSFSVVIIFIPRLSGFWFVLFIGECIGIGNNIKYWVGNVNYKMVISLQ</sequence>
<name>A0ABQ0BF82_9FIRM</name>
<dbReference type="Proteomes" id="UP001600943">
    <property type="component" value="Unassembled WGS sequence"/>
</dbReference>
<reference evidence="1 2" key="1">
    <citation type="submission" date="2024-04" db="EMBL/GenBank/DDBJ databases">
        <title>Defined microbial consortia suppress multidrug-resistant proinflammatory Enterobacteriaceae via ecological control.</title>
        <authorList>
            <person name="Furuichi M."/>
            <person name="Kawaguchi T."/>
            <person name="Pust M."/>
            <person name="Yasuma K."/>
            <person name="Plichta D."/>
            <person name="Hasegawa N."/>
            <person name="Ohya T."/>
            <person name="Bhattarai S."/>
            <person name="Sasajima S."/>
            <person name="Aoto Y."/>
            <person name="Tuganbaev T."/>
            <person name="Yaginuma M."/>
            <person name="Ueda M."/>
            <person name="Okahashi N."/>
            <person name="Amafuji K."/>
            <person name="Kiridooshi Y."/>
            <person name="Sugita K."/>
            <person name="Strazar M."/>
            <person name="Skelly A."/>
            <person name="Suda W."/>
            <person name="Hattori M."/>
            <person name="Nakamoto N."/>
            <person name="Caballero S."/>
            <person name="Norman J."/>
            <person name="Olle B."/>
            <person name="Tanoue T."/>
            <person name="Arita M."/>
            <person name="Bucci V."/>
            <person name="Atarashi K."/>
            <person name="Xavier R."/>
            <person name="Honda K."/>
        </authorList>
    </citation>
    <scope>NUCLEOTIDE SEQUENCE [LARGE SCALE GENOMIC DNA]</scope>
    <source>
        <strain evidence="2">k04-0078-D8-1</strain>
    </source>
</reference>
<accession>A0ABQ0BF82</accession>
<dbReference type="EMBL" id="BAABYW010000001">
    <property type="protein sequence ID" value="GAA6410107.1"/>
    <property type="molecule type" value="Genomic_DNA"/>
</dbReference>
<gene>
    <name evidence="1" type="ORF">K040078D81_42240</name>
</gene>
<organism evidence="1 2">
    <name type="scientific">Blautia hominis</name>
    <dbReference type="NCBI Taxonomy" id="2025493"/>
    <lineage>
        <taxon>Bacteria</taxon>
        <taxon>Bacillati</taxon>
        <taxon>Bacillota</taxon>
        <taxon>Clostridia</taxon>
        <taxon>Lachnospirales</taxon>
        <taxon>Lachnospiraceae</taxon>
        <taxon>Blautia</taxon>
    </lineage>
</organism>
<evidence type="ECO:0000313" key="2">
    <source>
        <dbReference type="Proteomes" id="UP001600943"/>
    </source>
</evidence>